<dbReference type="Proteomes" id="UP000308730">
    <property type="component" value="Unassembled WGS sequence"/>
</dbReference>
<dbReference type="AlphaFoldDB" id="A0A4S4N0X7"/>
<accession>A0A4S4N0X7</accession>
<keyword evidence="2" id="KW-0812">Transmembrane</keyword>
<evidence type="ECO:0000313" key="3">
    <source>
        <dbReference type="EMBL" id="THH29340.1"/>
    </source>
</evidence>
<dbReference type="EMBL" id="SGPM01000128">
    <property type="protein sequence ID" value="THH29340.1"/>
    <property type="molecule type" value="Genomic_DNA"/>
</dbReference>
<keyword evidence="2" id="KW-0472">Membrane</keyword>
<proteinExistence type="predicted"/>
<feature type="region of interest" description="Disordered" evidence="1">
    <location>
        <begin position="335"/>
        <end position="400"/>
    </location>
</feature>
<reference evidence="3 4" key="1">
    <citation type="submission" date="2019-02" db="EMBL/GenBank/DDBJ databases">
        <title>Genome sequencing of the rare red list fungi Antrodiella citrinella (Flaviporus citrinellus).</title>
        <authorList>
            <person name="Buettner E."/>
            <person name="Kellner H."/>
        </authorList>
    </citation>
    <scope>NUCLEOTIDE SEQUENCE [LARGE SCALE GENOMIC DNA]</scope>
    <source>
        <strain evidence="3 4">DSM 108506</strain>
    </source>
</reference>
<comment type="caution">
    <text evidence="3">The sequence shown here is derived from an EMBL/GenBank/DDBJ whole genome shotgun (WGS) entry which is preliminary data.</text>
</comment>
<evidence type="ECO:0000256" key="1">
    <source>
        <dbReference type="SAM" id="MobiDB-lite"/>
    </source>
</evidence>
<keyword evidence="2" id="KW-1133">Transmembrane helix</keyword>
<organism evidence="3 4">
    <name type="scientific">Antrodiella citrinella</name>
    <dbReference type="NCBI Taxonomy" id="2447956"/>
    <lineage>
        <taxon>Eukaryota</taxon>
        <taxon>Fungi</taxon>
        <taxon>Dikarya</taxon>
        <taxon>Basidiomycota</taxon>
        <taxon>Agaricomycotina</taxon>
        <taxon>Agaricomycetes</taxon>
        <taxon>Polyporales</taxon>
        <taxon>Steccherinaceae</taxon>
        <taxon>Antrodiella</taxon>
    </lineage>
</organism>
<feature type="compositionally biased region" description="Low complexity" evidence="1">
    <location>
        <begin position="454"/>
        <end position="466"/>
    </location>
</feature>
<keyword evidence="4" id="KW-1185">Reference proteome</keyword>
<feature type="transmembrane region" description="Helical" evidence="2">
    <location>
        <begin position="302"/>
        <end position="326"/>
    </location>
</feature>
<feature type="region of interest" description="Disordered" evidence="1">
    <location>
        <begin position="441"/>
        <end position="484"/>
    </location>
</feature>
<feature type="compositionally biased region" description="Low complexity" evidence="1">
    <location>
        <begin position="385"/>
        <end position="400"/>
    </location>
</feature>
<evidence type="ECO:0000313" key="4">
    <source>
        <dbReference type="Proteomes" id="UP000308730"/>
    </source>
</evidence>
<feature type="compositionally biased region" description="Polar residues" evidence="1">
    <location>
        <begin position="467"/>
        <end position="484"/>
    </location>
</feature>
<evidence type="ECO:0008006" key="5">
    <source>
        <dbReference type="Google" id="ProtNLM"/>
    </source>
</evidence>
<protein>
    <recommendedName>
        <fullName evidence="5">Transmembrane protein</fullName>
    </recommendedName>
</protein>
<gene>
    <name evidence="3" type="ORF">EUX98_g4844</name>
</gene>
<evidence type="ECO:0000256" key="2">
    <source>
        <dbReference type="SAM" id="Phobius"/>
    </source>
</evidence>
<sequence>MSSSTSWNITIDDASPVLQYAPYSDGPLTNGWQAWYSNAPNPLNPSCGEASAGDSQHITSHAGASVSLQFNGNAIYLYGTSNSSYQVSLDNTVQNLSPPSGDLLYLKQNLSSGTHYVNLTALPSAGQQLLFDKAIITDSLPGGSDLPTTTTYDNSNTSAVQYFGSWSSKTDAQVPNALHPMPFHITTSSGSYASLNFTGGIAVAVNGSKNCGHGLYTIKLFDSTQQFQTSSEYNASTNWLVGDALLYYYSGLDPTKNYEVQVSNSGGDGTTLTLGDFTVFQSNITTTIAGNSSDTSDHNVNVGVIVGPIIAGVAVLCLLTLAIFLLRRRAHRASQRAEGKISPYSTDIIPPAAAPPGGPGFSLEKGNASQALPGPAAAPNPNQTPPGVNGTSLSSAASAPATLNSQTNLILPPPAPAQPVDVNRIIELIAARIDRPVVGMAMDPDALAPPQYPQPIQSEQPQPQQQSRMQELSGEQSNPPRYRK</sequence>
<name>A0A4S4N0X7_9APHY</name>
<dbReference type="OrthoDB" id="2576334at2759"/>
<dbReference type="Gene3D" id="2.60.120.260">
    <property type="entry name" value="Galactose-binding domain-like"/>
    <property type="match status" value="2"/>
</dbReference>